<comment type="caution">
    <text evidence="2">The sequence shown here is derived from an EMBL/GenBank/DDBJ whole genome shotgun (WGS) entry which is preliminary data.</text>
</comment>
<dbReference type="AlphaFoldDB" id="A0AAN6YJK8"/>
<keyword evidence="3" id="KW-1185">Reference proteome</keyword>
<dbReference type="Proteomes" id="UP001301958">
    <property type="component" value="Unassembled WGS sequence"/>
</dbReference>
<evidence type="ECO:0000256" key="1">
    <source>
        <dbReference type="SAM" id="Phobius"/>
    </source>
</evidence>
<reference evidence="2" key="1">
    <citation type="journal article" date="2023" name="Mol. Phylogenet. Evol.">
        <title>Genome-scale phylogeny and comparative genomics of the fungal order Sordariales.</title>
        <authorList>
            <person name="Hensen N."/>
            <person name="Bonometti L."/>
            <person name="Westerberg I."/>
            <person name="Brannstrom I.O."/>
            <person name="Guillou S."/>
            <person name="Cros-Aarteil S."/>
            <person name="Calhoun S."/>
            <person name="Haridas S."/>
            <person name="Kuo A."/>
            <person name="Mondo S."/>
            <person name="Pangilinan J."/>
            <person name="Riley R."/>
            <person name="LaButti K."/>
            <person name="Andreopoulos B."/>
            <person name="Lipzen A."/>
            <person name="Chen C."/>
            <person name="Yan M."/>
            <person name="Daum C."/>
            <person name="Ng V."/>
            <person name="Clum A."/>
            <person name="Steindorff A."/>
            <person name="Ohm R.A."/>
            <person name="Martin F."/>
            <person name="Silar P."/>
            <person name="Natvig D.O."/>
            <person name="Lalanne C."/>
            <person name="Gautier V."/>
            <person name="Ament-Velasquez S.L."/>
            <person name="Kruys A."/>
            <person name="Hutchinson M.I."/>
            <person name="Powell A.J."/>
            <person name="Barry K."/>
            <person name="Miller A.N."/>
            <person name="Grigoriev I.V."/>
            <person name="Debuchy R."/>
            <person name="Gladieux P."/>
            <person name="Hiltunen Thoren M."/>
            <person name="Johannesson H."/>
        </authorList>
    </citation>
    <scope>NUCLEOTIDE SEQUENCE</scope>
    <source>
        <strain evidence="2">CBS 990.96</strain>
    </source>
</reference>
<sequence length="247" mass="27156">MAAFFSLEAVAWADGKVISSKSADLNKKLGTIDDDIAAKISPQFMAQVQRYSPDKKTLDIAGFRTWTESARKLYNAPEIQKVYDALDELNLSAKTTADTQKCMLVIKNLGLPGSLMKLAQAVAVVVMVKKLNVARTQIREAAENLDPDSTRDTWEIEETEPSAFKMMDAWGKFAAGVVIVVSVVDIFLNIYDIVNVVDQSKTMCDKLSGPIKQSYKDFFVSIQEASKLYNAAIAETPPVLLPPTPKA</sequence>
<keyword evidence="1" id="KW-1133">Transmembrane helix</keyword>
<accession>A0AAN6YJK8</accession>
<organism evidence="2 3">
    <name type="scientific">Podospora fimiseda</name>
    <dbReference type="NCBI Taxonomy" id="252190"/>
    <lineage>
        <taxon>Eukaryota</taxon>
        <taxon>Fungi</taxon>
        <taxon>Dikarya</taxon>
        <taxon>Ascomycota</taxon>
        <taxon>Pezizomycotina</taxon>
        <taxon>Sordariomycetes</taxon>
        <taxon>Sordariomycetidae</taxon>
        <taxon>Sordariales</taxon>
        <taxon>Podosporaceae</taxon>
        <taxon>Podospora</taxon>
    </lineage>
</organism>
<gene>
    <name evidence="2" type="ORF">QBC38DRAFT_378866</name>
</gene>
<keyword evidence="1" id="KW-0812">Transmembrane</keyword>
<evidence type="ECO:0000313" key="3">
    <source>
        <dbReference type="Proteomes" id="UP001301958"/>
    </source>
</evidence>
<keyword evidence="1" id="KW-0472">Membrane</keyword>
<feature type="transmembrane region" description="Helical" evidence="1">
    <location>
        <begin position="173"/>
        <end position="191"/>
    </location>
</feature>
<name>A0AAN6YJK8_9PEZI</name>
<protein>
    <submittedName>
        <fullName evidence="2">Uncharacterized protein</fullName>
    </submittedName>
</protein>
<proteinExistence type="predicted"/>
<evidence type="ECO:0000313" key="2">
    <source>
        <dbReference type="EMBL" id="KAK4220473.1"/>
    </source>
</evidence>
<dbReference type="EMBL" id="MU865773">
    <property type="protein sequence ID" value="KAK4220473.1"/>
    <property type="molecule type" value="Genomic_DNA"/>
</dbReference>
<reference evidence="2" key="2">
    <citation type="submission" date="2023-05" db="EMBL/GenBank/DDBJ databases">
        <authorList>
            <consortium name="Lawrence Berkeley National Laboratory"/>
            <person name="Steindorff A."/>
            <person name="Hensen N."/>
            <person name="Bonometti L."/>
            <person name="Westerberg I."/>
            <person name="Brannstrom I.O."/>
            <person name="Guillou S."/>
            <person name="Cros-Aarteil S."/>
            <person name="Calhoun S."/>
            <person name="Haridas S."/>
            <person name="Kuo A."/>
            <person name="Mondo S."/>
            <person name="Pangilinan J."/>
            <person name="Riley R."/>
            <person name="Labutti K."/>
            <person name="Andreopoulos B."/>
            <person name="Lipzen A."/>
            <person name="Chen C."/>
            <person name="Yanf M."/>
            <person name="Daum C."/>
            <person name="Ng V."/>
            <person name="Clum A."/>
            <person name="Ohm R."/>
            <person name="Martin F."/>
            <person name="Silar P."/>
            <person name="Natvig D."/>
            <person name="Lalanne C."/>
            <person name="Gautier V."/>
            <person name="Ament-Velasquez S.L."/>
            <person name="Kruys A."/>
            <person name="Hutchinson M.I."/>
            <person name="Powell A.J."/>
            <person name="Barry K."/>
            <person name="Miller A.N."/>
            <person name="Grigoriev I.V."/>
            <person name="Debuchy R."/>
            <person name="Gladieux P."/>
            <person name="Thoren M.H."/>
            <person name="Johannesson H."/>
        </authorList>
    </citation>
    <scope>NUCLEOTIDE SEQUENCE</scope>
    <source>
        <strain evidence="2">CBS 990.96</strain>
    </source>
</reference>